<organism evidence="1 2">
    <name type="scientific">Duganella vulcania</name>
    <dbReference type="NCBI Taxonomy" id="2692166"/>
    <lineage>
        <taxon>Bacteria</taxon>
        <taxon>Pseudomonadati</taxon>
        <taxon>Pseudomonadota</taxon>
        <taxon>Betaproteobacteria</taxon>
        <taxon>Burkholderiales</taxon>
        <taxon>Oxalobacteraceae</taxon>
        <taxon>Telluria group</taxon>
        <taxon>Duganella</taxon>
    </lineage>
</organism>
<name>A0A845GXC0_9BURK</name>
<dbReference type="RefSeq" id="WP_161087379.1">
    <property type="nucleotide sequence ID" value="NZ_WWCX01000129.1"/>
</dbReference>
<dbReference type="EMBL" id="WWCX01000129">
    <property type="protein sequence ID" value="MYM98565.1"/>
    <property type="molecule type" value="Genomic_DNA"/>
</dbReference>
<gene>
    <name evidence="1" type="ORF">GTP90_32445</name>
</gene>
<reference evidence="1" key="1">
    <citation type="submission" date="2019-12" db="EMBL/GenBank/DDBJ databases">
        <title>Novel species isolated from a subtropical stream in China.</title>
        <authorList>
            <person name="Lu H."/>
        </authorList>
    </citation>
    <scope>NUCLEOTIDE SEQUENCE [LARGE SCALE GENOMIC DNA]</scope>
    <source>
        <strain evidence="1">FT81W</strain>
    </source>
</reference>
<dbReference type="AlphaFoldDB" id="A0A845GXC0"/>
<dbReference type="Proteomes" id="UP000447355">
    <property type="component" value="Unassembled WGS sequence"/>
</dbReference>
<evidence type="ECO:0000313" key="1">
    <source>
        <dbReference type="EMBL" id="MYM98565.1"/>
    </source>
</evidence>
<proteinExistence type="predicted"/>
<comment type="caution">
    <text evidence="1">The sequence shown here is derived from an EMBL/GenBank/DDBJ whole genome shotgun (WGS) entry which is preliminary data.</text>
</comment>
<accession>A0A845GXC0</accession>
<protein>
    <submittedName>
        <fullName evidence="1">Uncharacterized protein</fullName>
    </submittedName>
</protein>
<sequence length="215" mass="21079">MHPSKITALALALSVAGCGGGGSTATTPPATQKSALISGSVTGLAANTTLLLVNNGAETIAVKGSGSFKFTYPVASGAPYSVAKFADPNGATCTVANGSGTIAQDVAVDISNVAVTCQPAAIGLLQYRVGVTVSGLAVGNTVSFSDGGGNILKASANGLAVFPVSYSPMELHGASYTVTVSANPTGQVCTLTNNTGTNNDGAGFVDFINVTALCK</sequence>
<evidence type="ECO:0000313" key="2">
    <source>
        <dbReference type="Proteomes" id="UP000447355"/>
    </source>
</evidence>
<dbReference type="PROSITE" id="PS51257">
    <property type="entry name" value="PROKAR_LIPOPROTEIN"/>
    <property type="match status" value="1"/>
</dbReference>